<dbReference type="EMBL" id="JAFEMO010000006">
    <property type="protein sequence ID" value="KAH7569769.1"/>
    <property type="molecule type" value="Genomic_DNA"/>
</dbReference>
<feature type="compositionally biased region" description="Basic and acidic residues" evidence="1">
    <location>
        <begin position="362"/>
        <end position="371"/>
    </location>
</feature>
<feature type="compositionally biased region" description="Polar residues" evidence="1">
    <location>
        <begin position="244"/>
        <end position="265"/>
    </location>
</feature>
<dbReference type="Proteomes" id="UP000827721">
    <property type="component" value="Unassembled WGS sequence"/>
</dbReference>
<feature type="compositionally biased region" description="Basic and acidic residues" evidence="1">
    <location>
        <begin position="315"/>
        <end position="330"/>
    </location>
</feature>
<feature type="compositionally biased region" description="Polar residues" evidence="1">
    <location>
        <begin position="295"/>
        <end position="310"/>
    </location>
</feature>
<reference evidence="2 3" key="1">
    <citation type="submission" date="2021-02" db="EMBL/GenBank/DDBJ databases">
        <title>Plant Genome Project.</title>
        <authorList>
            <person name="Zhang R.-G."/>
        </authorList>
    </citation>
    <scope>NUCLEOTIDE SEQUENCE [LARGE SCALE GENOMIC DNA]</scope>
    <source>
        <tissue evidence="2">Leaves</tissue>
    </source>
</reference>
<feature type="region of interest" description="Disordered" evidence="1">
    <location>
        <begin position="199"/>
        <end position="421"/>
    </location>
</feature>
<comment type="caution">
    <text evidence="2">The sequence shown here is derived from an EMBL/GenBank/DDBJ whole genome shotgun (WGS) entry which is preliminary data.</text>
</comment>
<dbReference type="PANTHER" id="PTHR31949:SF6">
    <property type="entry name" value="DUF4005 DOMAIN-CONTAINING PROTEIN"/>
    <property type="match status" value="1"/>
</dbReference>
<dbReference type="PANTHER" id="PTHR31949">
    <property type="entry name" value="GASTRIC MUCIN-LIKE PROTEIN"/>
    <property type="match status" value="1"/>
</dbReference>
<keyword evidence="3" id="KW-1185">Reference proteome</keyword>
<gene>
    <name evidence="2" type="ORF">JRO89_XS06G0264000</name>
</gene>
<protein>
    <submittedName>
        <fullName evidence="2">Uncharacterized protein</fullName>
    </submittedName>
</protein>
<evidence type="ECO:0000313" key="3">
    <source>
        <dbReference type="Proteomes" id="UP000827721"/>
    </source>
</evidence>
<evidence type="ECO:0000313" key="2">
    <source>
        <dbReference type="EMBL" id="KAH7569769.1"/>
    </source>
</evidence>
<proteinExistence type="predicted"/>
<accession>A0ABQ8HZZ3</accession>
<feature type="region of interest" description="Disordered" evidence="1">
    <location>
        <begin position="116"/>
        <end position="146"/>
    </location>
</feature>
<feature type="compositionally biased region" description="Polar residues" evidence="1">
    <location>
        <begin position="332"/>
        <end position="347"/>
    </location>
</feature>
<evidence type="ECO:0000256" key="1">
    <source>
        <dbReference type="SAM" id="MobiDB-lite"/>
    </source>
</evidence>
<sequence length="421" mass="46454">MKGGEKEKKDRDDQDLVLFRDLHRREKDRMTTLLQPVFDDLEPNPGNYALYRMTSGRKGPGYEFFPENDKNDYDWLKTPPATPLFPSLEMEANASNLLLQRDIPILQPLSRFGGVSTATKGGNNIGRPKSPKSKPLRSVTPSHTQRPTIITTLTETKRNKTTTTLNNRKPNVIGKNTDKATSKVHKDTLMDFLTSNLSKNNIAGTDTKTKPRSRGVSPSTRSTIPPDIPGFSNEAPPNLRTDISRSTSATRGRPAASNSTAQTPGFSKEQPPPSTMRRNDINRSTSATRGRPAAANTTTLSKRQSCSPSVTRGRKVTESKQQDQADDQKGKISTTIRNNNSTGTQFVGSRMVDKLMNARSKSGNEDRESTRRPKSRGSVSVTSKMMSRSSLDVSSKQMETKRDRTGSRQVGVVPGKSSTRD</sequence>
<name>A0ABQ8HZZ3_9ROSI</name>
<feature type="compositionally biased region" description="Polar residues" evidence="1">
    <location>
        <begin position="377"/>
        <end position="397"/>
    </location>
</feature>
<organism evidence="2 3">
    <name type="scientific">Xanthoceras sorbifolium</name>
    <dbReference type="NCBI Taxonomy" id="99658"/>
    <lineage>
        <taxon>Eukaryota</taxon>
        <taxon>Viridiplantae</taxon>
        <taxon>Streptophyta</taxon>
        <taxon>Embryophyta</taxon>
        <taxon>Tracheophyta</taxon>
        <taxon>Spermatophyta</taxon>
        <taxon>Magnoliopsida</taxon>
        <taxon>eudicotyledons</taxon>
        <taxon>Gunneridae</taxon>
        <taxon>Pentapetalae</taxon>
        <taxon>rosids</taxon>
        <taxon>malvids</taxon>
        <taxon>Sapindales</taxon>
        <taxon>Sapindaceae</taxon>
        <taxon>Xanthoceroideae</taxon>
        <taxon>Xanthoceras</taxon>
    </lineage>
</organism>